<proteinExistence type="predicted"/>
<name>A0A1M6H9N0_9FLAO</name>
<dbReference type="AlphaFoldDB" id="A0A1M6H9N0"/>
<gene>
    <name evidence="1" type="ORF">SAMN05216261_3088</name>
</gene>
<dbReference type="eggNOG" id="ENOG5032WHK">
    <property type="taxonomic scope" value="Bacteria"/>
</dbReference>
<sequence>MNYKDAFAIDEKSSLDQGNKDYKFNLKNYSNYEPKLVYDFYLKYFIRLLLFETRILELHGFLQHHYDYCNDPELYYSVLDLEVVPKIEEIIDHAQVRLEGRGYYKEVKLENGFTESEGIIQNYDLDYPLMFHQTSLSRKHKEFAKRVEIINKFILDYKGKKEKRPLKWIAGPSQLAVIIQELILQGYMEGDMRNGDVNCRKLARELYDVFDIKDCDSASSIEIYLSPGNKRHKGAKQKFDDRNFLIPPARLT</sequence>
<accession>A0A1M6H9N0</accession>
<dbReference type="EMBL" id="FQYK01000013">
    <property type="protein sequence ID" value="SHJ18921.1"/>
    <property type="molecule type" value="Genomic_DNA"/>
</dbReference>
<keyword evidence="2" id="KW-1185">Reference proteome</keyword>
<dbReference type="OrthoDB" id="1330403at2"/>
<reference evidence="1 2" key="1">
    <citation type="submission" date="2016-11" db="EMBL/GenBank/DDBJ databases">
        <authorList>
            <person name="Jaros S."/>
            <person name="Januszkiewicz K."/>
            <person name="Wedrychowicz H."/>
        </authorList>
    </citation>
    <scope>NUCLEOTIDE SEQUENCE [LARGE SCALE GENOMIC DNA]</scope>
    <source>
        <strain evidence="1 2">CGMCC 1.12213</strain>
    </source>
</reference>
<organism evidence="1 2">
    <name type="scientific">Algibacter luteus</name>
    <dbReference type="NCBI Taxonomy" id="1178825"/>
    <lineage>
        <taxon>Bacteria</taxon>
        <taxon>Pseudomonadati</taxon>
        <taxon>Bacteroidota</taxon>
        <taxon>Flavobacteriia</taxon>
        <taxon>Flavobacteriales</taxon>
        <taxon>Flavobacteriaceae</taxon>
        <taxon>Algibacter</taxon>
    </lineage>
</organism>
<evidence type="ECO:0000313" key="2">
    <source>
        <dbReference type="Proteomes" id="UP000184396"/>
    </source>
</evidence>
<dbReference type="Proteomes" id="UP000184396">
    <property type="component" value="Unassembled WGS sequence"/>
</dbReference>
<dbReference type="STRING" id="1178825.SAMN05216261_3088"/>
<evidence type="ECO:0000313" key="1">
    <source>
        <dbReference type="EMBL" id="SHJ18921.1"/>
    </source>
</evidence>
<dbReference type="RefSeq" id="WP_019388859.1">
    <property type="nucleotide sequence ID" value="NZ_ALIH01000021.1"/>
</dbReference>
<protein>
    <submittedName>
        <fullName evidence="1">Uncharacterized protein</fullName>
    </submittedName>
</protein>